<reference evidence="1" key="1">
    <citation type="submission" date="2021-06" db="EMBL/GenBank/DDBJ databases">
        <authorList>
            <person name="Kallberg Y."/>
            <person name="Tangrot J."/>
            <person name="Rosling A."/>
        </authorList>
    </citation>
    <scope>NUCLEOTIDE SEQUENCE</scope>
    <source>
        <strain evidence="1">MA461A</strain>
    </source>
</reference>
<comment type="caution">
    <text evidence="1">The sequence shown here is derived from an EMBL/GenBank/DDBJ whole genome shotgun (WGS) entry which is preliminary data.</text>
</comment>
<protein>
    <submittedName>
        <fullName evidence="1">16026_t:CDS:1</fullName>
    </submittedName>
</protein>
<organism evidence="1 2">
    <name type="scientific">Racocetra persica</name>
    <dbReference type="NCBI Taxonomy" id="160502"/>
    <lineage>
        <taxon>Eukaryota</taxon>
        <taxon>Fungi</taxon>
        <taxon>Fungi incertae sedis</taxon>
        <taxon>Mucoromycota</taxon>
        <taxon>Glomeromycotina</taxon>
        <taxon>Glomeromycetes</taxon>
        <taxon>Diversisporales</taxon>
        <taxon>Gigasporaceae</taxon>
        <taxon>Racocetra</taxon>
    </lineage>
</organism>
<sequence>DLIEFKIIEKENVADLNAFSGLVENISYKLRDFSSSIKVISLIKESENKSNSFKEILLSDIFEIKEGLTKYTKKFIDENPGEYPVYSSQTTNQGIIVFLRKGKFSITNNCGALMPKKEAKNLLLDYLYCLLSESLKNNAVGSGNKRITVETIKSVKIK</sequence>
<proteinExistence type="predicted"/>
<accession>A0ACA9SQQ6</accession>
<dbReference type="Proteomes" id="UP000789920">
    <property type="component" value="Unassembled WGS sequence"/>
</dbReference>
<gene>
    <name evidence="1" type="ORF">RPERSI_LOCUS32928</name>
</gene>
<name>A0ACA9SQQ6_9GLOM</name>
<evidence type="ECO:0000313" key="2">
    <source>
        <dbReference type="Proteomes" id="UP000789920"/>
    </source>
</evidence>
<dbReference type="EMBL" id="CAJVQC010139808">
    <property type="protein sequence ID" value="CAG8843790.1"/>
    <property type="molecule type" value="Genomic_DNA"/>
</dbReference>
<keyword evidence="2" id="KW-1185">Reference proteome</keyword>
<feature type="non-terminal residue" evidence="1">
    <location>
        <position position="158"/>
    </location>
</feature>
<feature type="non-terminal residue" evidence="1">
    <location>
        <position position="1"/>
    </location>
</feature>
<evidence type="ECO:0000313" key="1">
    <source>
        <dbReference type="EMBL" id="CAG8843790.1"/>
    </source>
</evidence>